<feature type="chain" id="PRO_5039292072" description="P-type conjugative transfer protein TrbJ" evidence="1">
    <location>
        <begin position="24"/>
        <end position="248"/>
    </location>
</feature>
<reference evidence="2" key="2">
    <citation type="submission" date="2021-04" db="EMBL/GenBank/DDBJ databases">
        <authorList>
            <person name="Gilroy R."/>
        </authorList>
    </citation>
    <scope>NUCLEOTIDE SEQUENCE</scope>
    <source>
        <strain evidence="2">A6-441</strain>
    </source>
</reference>
<evidence type="ECO:0000313" key="2">
    <source>
        <dbReference type="EMBL" id="MBU3842949.1"/>
    </source>
</evidence>
<proteinExistence type="predicted"/>
<dbReference type="AlphaFoldDB" id="A0A9E2NXJ1"/>
<dbReference type="Proteomes" id="UP000724657">
    <property type="component" value="Unassembled WGS sequence"/>
</dbReference>
<gene>
    <name evidence="2" type="ORF">IAA47_08240</name>
</gene>
<evidence type="ECO:0000313" key="3">
    <source>
        <dbReference type="Proteomes" id="UP000724657"/>
    </source>
</evidence>
<feature type="signal peptide" evidence="1">
    <location>
        <begin position="1"/>
        <end position="23"/>
    </location>
</feature>
<reference evidence="2" key="1">
    <citation type="journal article" date="2021" name="PeerJ">
        <title>Extensive microbial diversity within the chicken gut microbiome revealed by metagenomics and culture.</title>
        <authorList>
            <person name="Gilroy R."/>
            <person name="Ravi A."/>
            <person name="Getino M."/>
            <person name="Pursley I."/>
            <person name="Horton D.L."/>
            <person name="Alikhan N.F."/>
            <person name="Baker D."/>
            <person name="Gharbi K."/>
            <person name="Hall N."/>
            <person name="Watson M."/>
            <person name="Adriaenssens E.M."/>
            <person name="Foster-Nyarko E."/>
            <person name="Jarju S."/>
            <person name="Secka A."/>
            <person name="Antonio M."/>
            <person name="Oren A."/>
            <person name="Chaudhuri R.R."/>
            <person name="La Ragione R."/>
            <person name="Hildebrand F."/>
            <person name="Pallen M.J."/>
        </authorList>
    </citation>
    <scope>NUCLEOTIDE SEQUENCE</scope>
    <source>
        <strain evidence="2">A6-441</strain>
    </source>
</reference>
<evidence type="ECO:0000256" key="1">
    <source>
        <dbReference type="SAM" id="SignalP"/>
    </source>
</evidence>
<dbReference type="EMBL" id="JAHLFN010000073">
    <property type="protein sequence ID" value="MBU3842949.1"/>
    <property type="molecule type" value="Genomic_DNA"/>
</dbReference>
<organism evidence="2 3">
    <name type="scientific">Candidatus Fusobacterium pullicola</name>
    <dbReference type="NCBI Taxonomy" id="2838601"/>
    <lineage>
        <taxon>Bacteria</taxon>
        <taxon>Fusobacteriati</taxon>
        <taxon>Fusobacteriota</taxon>
        <taxon>Fusobacteriia</taxon>
        <taxon>Fusobacteriales</taxon>
        <taxon>Fusobacteriaceae</taxon>
        <taxon>Fusobacterium</taxon>
    </lineage>
</organism>
<comment type="caution">
    <text evidence="2">The sequence shown here is derived from an EMBL/GenBank/DDBJ whole genome shotgun (WGS) entry which is preliminary data.</text>
</comment>
<evidence type="ECO:0008006" key="4">
    <source>
        <dbReference type="Google" id="ProtNLM"/>
    </source>
</evidence>
<accession>A0A9E2NXJ1</accession>
<name>A0A9E2NXJ1_9FUSO</name>
<protein>
    <recommendedName>
        <fullName evidence="4">P-type conjugative transfer protein TrbJ</fullName>
    </recommendedName>
</protein>
<sequence>MILKRLRYALLCSIILIGSKAYGLTVYDPANHQANMQQYQVAIQQEIQMYKTLVENILHTQNQIQQLQNDATNLASIGAGIIGEENQALVQTVLDLKSIYDNTDSIIRNTKTFEANYNDLFLNFDEYKNLNHEQLDREATRVVKQINNNLLTSIKLANKSNENMERERTRLNTFTTGTSNLSGNLQTQQAIKSVNEDMSNKLSRLEMLMAEDVRMKALEKQQEITFEEINKERLYKSRGIGKYKKEYF</sequence>
<keyword evidence="1" id="KW-0732">Signal</keyword>